<evidence type="ECO:0000313" key="14">
    <source>
        <dbReference type="Proteomes" id="UP000050795"/>
    </source>
</evidence>
<dbReference type="SMART" id="SM00327">
    <property type="entry name" value="VWA"/>
    <property type="match status" value="1"/>
</dbReference>
<feature type="domain" description="C2H2-type" evidence="13">
    <location>
        <begin position="384"/>
        <end position="404"/>
    </location>
</feature>
<dbReference type="SUPFAM" id="SSF53300">
    <property type="entry name" value="vWA-like"/>
    <property type="match status" value="1"/>
</dbReference>
<dbReference type="Proteomes" id="UP000050795">
    <property type="component" value="Unassembled WGS sequence"/>
</dbReference>
<dbReference type="WBParaSite" id="TREG1_102290.1">
    <property type="protein sequence ID" value="TREG1_102290.1"/>
    <property type="gene ID" value="TREG1_102290"/>
</dbReference>
<dbReference type="GO" id="GO:0006357">
    <property type="term" value="P:regulation of transcription by RNA polymerase II"/>
    <property type="evidence" value="ECO:0007669"/>
    <property type="project" value="TreeGrafter"/>
</dbReference>
<dbReference type="GO" id="GO:0008270">
    <property type="term" value="F:zinc ion binding"/>
    <property type="evidence" value="ECO:0007669"/>
    <property type="project" value="UniProtKB-UniRule"/>
</dbReference>
<keyword evidence="10 11" id="KW-0539">Nucleus</keyword>
<reference evidence="15" key="2">
    <citation type="submission" date="2023-11" db="UniProtKB">
        <authorList>
            <consortium name="WormBaseParasite"/>
        </authorList>
    </citation>
    <scope>IDENTIFICATION</scope>
</reference>
<evidence type="ECO:0000256" key="12">
    <source>
        <dbReference type="PIRSR" id="PIRSR015919-1"/>
    </source>
</evidence>
<evidence type="ECO:0000259" key="13">
    <source>
        <dbReference type="PROSITE" id="PS00028"/>
    </source>
</evidence>
<evidence type="ECO:0000256" key="8">
    <source>
        <dbReference type="ARBA" id="ARBA00023163"/>
    </source>
</evidence>
<keyword evidence="7 11" id="KW-0805">Transcription regulation</keyword>
<dbReference type="Pfam" id="PF04056">
    <property type="entry name" value="Ssl1"/>
    <property type="match status" value="1"/>
</dbReference>
<dbReference type="FunFam" id="3.40.50.410:FF:000015">
    <property type="entry name" value="General transcription factor IIH subunit 2"/>
    <property type="match status" value="1"/>
</dbReference>
<dbReference type="Gene3D" id="3.30.40.10">
    <property type="entry name" value="Zinc/RING finger domain, C3HC4 (zinc finger)"/>
    <property type="match status" value="1"/>
</dbReference>
<comment type="similarity">
    <text evidence="2 11">Belongs to the GTF2H2 family.</text>
</comment>
<keyword evidence="8 11" id="KW-0804">Transcription</keyword>
<dbReference type="SUPFAM" id="SSF57889">
    <property type="entry name" value="Cysteine-rich domain"/>
    <property type="match status" value="1"/>
</dbReference>
<evidence type="ECO:0000256" key="9">
    <source>
        <dbReference type="ARBA" id="ARBA00023204"/>
    </source>
</evidence>
<evidence type="ECO:0000256" key="4">
    <source>
        <dbReference type="ARBA" id="ARBA00022763"/>
    </source>
</evidence>
<evidence type="ECO:0000256" key="6">
    <source>
        <dbReference type="ARBA" id="ARBA00022833"/>
    </source>
</evidence>
<keyword evidence="6 11" id="KW-0862">Zinc</keyword>
<dbReference type="PROSITE" id="PS00028">
    <property type="entry name" value="ZINC_FINGER_C2H2_1"/>
    <property type="match status" value="1"/>
</dbReference>
<keyword evidence="14" id="KW-1185">Reference proteome</keyword>
<dbReference type="GO" id="GO:0006351">
    <property type="term" value="P:DNA-templated transcription"/>
    <property type="evidence" value="ECO:0007669"/>
    <property type="project" value="InterPro"/>
</dbReference>
<dbReference type="CDD" id="cd01453">
    <property type="entry name" value="vWA_transcription_factor_IIH_type"/>
    <property type="match status" value="1"/>
</dbReference>
<dbReference type="NCBIfam" id="TIGR00622">
    <property type="entry name" value="ssl1"/>
    <property type="match status" value="1"/>
</dbReference>
<dbReference type="GO" id="GO:0005675">
    <property type="term" value="C:transcription factor TFIIH holo complex"/>
    <property type="evidence" value="ECO:0007669"/>
    <property type="project" value="UniProtKB-UniRule"/>
</dbReference>
<dbReference type="InterPro" id="IPR013087">
    <property type="entry name" value="Znf_C2H2_type"/>
</dbReference>
<keyword evidence="9" id="KW-0234">DNA repair</keyword>
<dbReference type="AlphaFoldDB" id="A0AA85IR21"/>
<dbReference type="PANTHER" id="PTHR12695">
    <property type="entry name" value="GENERAL TRANSCRIPTION FACTOR IIH SUBUNIT 2"/>
    <property type="match status" value="1"/>
</dbReference>
<evidence type="ECO:0000256" key="5">
    <source>
        <dbReference type="ARBA" id="ARBA00022771"/>
    </source>
</evidence>
<comment type="subcellular location">
    <subcellularLocation>
        <location evidence="1 11">Nucleus</location>
    </subcellularLocation>
</comment>
<protein>
    <recommendedName>
        <fullName evidence="11">General transcription factor IIH subunit</fullName>
    </recommendedName>
</protein>
<dbReference type="PANTHER" id="PTHR12695:SF2">
    <property type="entry name" value="GENERAL TRANSCRIPTION FACTOR IIH SUBUNIT 2-RELATED"/>
    <property type="match status" value="1"/>
</dbReference>
<accession>A0AA85IR21</accession>
<proteinExistence type="inferred from homology"/>
<feature type="zinc finger region" description="C4-type" evidence="12">
    <location>
        <begin position="299"/>
        <end position="316"/>
    </location>
</feature>
<dbReference type="InterPro" id="IPR013083">
    <property type="entry name" value="Znf_RING/FYVE/PHD"/>
</dbReference>
<keyword evidence="4" id="KW-0227">DNA damage</keyword>
<dbReference type="InterPro" id="IPR002035">
    <property type="entry name" value="VWF_A"/>
</dbReference>
<dbReference type="PIRSF" id="PIRSF015919">
    <property type="entry name" value="TFIIH_SSL1"/>
    <property type="match status" value="1"/>
</dbReference>
<evidence type="ECO:0000256" key="3">
    <source>
        <dbReference type="ARBA" id="ARBA00022723"/>
    </source>
</evidence>
<evidence type="ECO:0000256" key="10">
    <source>
        <dbReference type="ARBA" id="ARBA00023242"/>
    </source>
</evidence>
<organism evidence="14 15">
    <name type="scientific">Trichobilharzia regenti</name>
    <name type="common">Nasal bird schistosome</name>
    <dbReference type="NCBI Taxonomy" id="157069"/>
    <lineage>
        <taxon>Eukaryota</taxon>
        <taxon>Metazoa</taxon>
        <taxon>Spiralia</taxon>
        <taxon>Lophotrochozoa</taxon>
        <taxon>Platyhelminthes</taxon>
        <taxon>Trematoda</taxon>
        <taxon>Digenea</taxon>
        <taxon>Strigeidida</taxon>
        <taxon>Schistosomatoidea</taxon>
        <taxon>Schistosomatidae</taxon>
        <taxon>Trichobilharzia</taxon>
    </lineage>
</organism>
<evidence type="ECO:0000256" key="2">
    <source>
        <dbReference type="ARBA" id="ARBA00006092"/>
    </source>
</evidence>
<evidence type="ECO:0000256" key="1">
    <source>
        <dbReference type="ARBA" id="ARBA00004123"/>
    </source>
</evidence>
<evidence type="ECO:0000256" key="11">
    <source>
        <dbReference type="PIRNR" id="PIRNR015919"/>
    </source>
</evidence>
<dbReference type="InterPro" id="IPR036465">
    <property type="entry name" value="vWFA_dom_sf"/>
</dbReference>
<dbReference type="InterPro" id="IPR012170">
    <property type="entry name" value="TFIIH_SSL1/p44"/>
</dbReference>
<dbReference type="InterPro" id="IPR004595">
    <property type="entry name" value="TFIIH_C1-like_dom"/>
</dbReference>
<keyword evidence="3 11" id="KW-0479">Metal-binding</keyword>
<dbReference type="InterPro" id="IPR046349">
    <property type="entry name" value="C1-like_sf"/>
</dbReference>
<name>A0AA85IR21_TRIRE</name>
<dbReference type="GO" id="GO:0000439">
    <property type="term" value="C:transcription factor TFIIH core complex"/>
    <property type="evidence" value="ECO:0007669"/>
    <property type="project" value="InterPro"/>
</dbReference>
<evidence type="ECO:0000313" key="15">
    <source>
        <dbReference type="WBParaSite" id="TREG1_102290.1"/>
    </source>
</evidence>
<dbReference type="GO" id="GO:0006289">
    <property type="term" value="P:nucleotide-excision repair"/>
    <property type="evidence" value="ECO:0007669"/>
    <property type="project" value="UniProtKB-UniRule"/>
</dbReference>
<dbReference type="SMART" id="SM01047">
    <property type="entry name" value="C1_4"/>
    <property type="match status" value="1"/>
</dbReference>
<evidence type="ECO:0000256" key="7">
    <source>
        <dbReference type="ARBA" id="ARBA00023015"/>
    </source>
</evidence>
<sequence length="431" mass="48255">MNTMIQGGKKEFRWESGYEKTWSAIREDESGRLITTLEQLVHDAHAQIRKRRKRIGVGSLGFVRLGMMRHLFLIVDLSQAMNEQDLKPNRLICTIKAACAFVRDYFDQNPISQLGIIVTSDRKAERLTELSGNPRPHLAALQSLYTRTCIGEPSLQNALLLAESRLKYTIHHNEIVVLIASLTTCDPGDIHQTIKSLSSNNIRCSVISLAVEVFVYRALAQLTQGTFHVIVDEVHLRSILKDLVPPPVAAVETDASLIRMGFPHSETFDLDRFAIKRCMCHLSSKSVAEKNDTQPHYACPRCHAAYCELPVECNVCGLTLVAAPHLARAYHHLFPLDVFEIVSPSEKLQESDKNLKEADSTNINKRVCTACDVIIPSKVPAYKCPKCQYIFCHSCDAILHDSIHSCPGCLTQLNTGEAFKTLTTFDKESIN</sequence>
<dbReference type="InterPro" id="IPR007198">
    <property type="entry name" value="Ssl1-like"/>
</dbReference>
<reference evidence="14" key="1">
    <citation type="submission" date="2022-06" db="EMBL/GenBank/DDBJ databases">
        <authorList>
            <person name="Berger JAMES D."/>
            <person name="Berger JAMES D."/>
        </authorList>
    </citation>
    <scope>NUCLEOTIDE SEQUENCE [LARGE SCALE GENOMIC DNA]</scope>
</reference>
<keyword evidence="5" id="KW-0863">Zinc-finger</keyword>
<dbReference type="Gene3D" id="3.40.50.410">
    <property type="entry name" value="von Willebrand factor, type A domain"/>
    <property type="match status" value="1"/>
</dbReference>